<evidence type="ECO:0000256" key="1">
    <source>
        <dbReference type="SAM" id="Phobius"/>
    </source>
</evidence>
<dbReference type="AlphaFoldDB" id="A0A9P0YIB2"/>
<keyword evidence="1" id="KW-0812">Transmembrane</keyword>
<reference evidence="2" key="1">
    <citation type="submission" date="2022-07" db="EMBL/GenBank/DDBJ databases">
        <authorList>
            <person name="Macas J."/>
            <person name="Novak P."/>
            <person name="Neumann P."/>
        </authorList>
    </citation>
    <scope>NUCLEOTIDE SEQUENCE</scope>
</reference>
<keyword evidence="1" id="KW-0472">Membrane</keyword>
<evidence type="ECO:0000313" key="2">
    <source>
        <dbReference type="EMBL" id="CAH9058455.1"/>
    </source>
</evidence>
<evidence type="ECO:0000313" key="3">
    <source>
        <dbReference type="Proteomes" id="UP001152484"/>
    </source>
</evidence>
<organism evidence="2 3">
    <name type="scientific">Cuscuta europaea</name>
    <name type="common">European dodder</name>
    <dbReference type="NCBI Taxonomy" id="41803"/>
    <lineage>
        <taxon>Eukaryota</taxon>
        <taxon>Viridiplantae</taxon>
        <taxon>Streptophyta</taxon>
        <taxon>Embryophyta</taxon>
        <taxon>Tracheophyta</taxon>
        <taxon>Spermatophyta</taxon>
        <taxon>Magnoliopsida</taxon>
        <taxon>eudicotyledons</taxon>
        <taxon>Gunneridae</taxon>
        <taxon>Pentapetalae</taxon>
        <taxon>asterids</taxon>
        <taxon>lamiids</taxon>
        <taxon>Solanales</taxon>
        <taxon>Convolvulaceae</taxon>
        <taxon>Cuscuteae</taxon>
        <taxon>Cuscuta</taxon>
        <taxon>Cuscuta subgen. Cuscuta</taxon>
    </lineage>
</organism>
<keyword evidence="3" id="KW-1185">Reference proteome</keyword>
<sequence>MVIRIAISFVCKFFCKCVYPSSIFLFPFFSFFYFLFFSPGSYLLSIRPPATPSLLPSIFFPVFFRSFFPVINPLLVSLFFLFFLLHSISSIPPNLLYPLFLCPET</sequence>
<gene>
    <name evidence="2" type="ORF">CEURO_LOCUS1255</name>
</gene>
<proteinExistence type="predicted"/>
<keyword evidence="1" id="KW-1133">Transmembrane helix</keyword>
<dbReference type="Proteomes" id="UP001152484">
    <property type="component" value="Unassembled WGS sequence"/>
</dbReference>
<name>A0A9P0YIB2_CUSEU</name>
<dbReference type="EMBL" id="CAMAPE010000004">
    <property type="protein sequence ID" value="CAH9058455.1"/>
    <property type="molecule type" value="Genomic_DNA"/>
</dbReference>
<feature type="transmembrane region" description="Helical" evidence="1">
    <location>
        <begin position="62"/>
        <end position="85"/>
    </location>
</feature>
<comment type="caution">
    <text evidence="2">The sequence shown here is derived from an EMBL/GenBank/DDBJ whole genome shotgun (WGS) entry which is preliminary data.</text>
</comment>
<accession>A0A9P0YIB2</accession>
<protein>
    <submittedName>
        <fullName evidence="2">Uncharacterized protein</fullName>
    </submittedName>
</protein>
<feature type="transmembrane region" description="Helical" evidence="1">
    <location>
        <begin position="21"/>
        <end position="42"/>
    </location>
</feature>